<gene>
    <name evidence="2" type="ORF">VNI00_014741</name>
</gene>
<keyword evidence="3" id="KW-1185">Reference proteome</keyword>
<dbReference type="EMBL" id="JAYKXP010000085">
    <property type="protein sequence ID" value="KAK7029031.1"/>
    <property type="molecule type" value="Genomic_DNA"/>
</dbReference>
<reference evidence="2 3" key="1">
    <citation type="submission" date="2024-01" db="EMBL/GenBank/DDBJ databases">
        <title>A draft genome for a cacao thread blight-causing isolate of Paramarasmius palmivorus.</title>
        <authorList>
            <person name="Baruah I.K."/>
            <person name="Bukari Y."/>
            <person name="Amoako-Attah I."/>
            <person name="Meinhardt L.W."/>
            <person name="Bailey B.A."/>
            <person name="Cohen S.P."/>
        </authorList>
    </citation>
    <scope>NUCLEOTIDE SEQUENCE [LARGE SCALE GENOMIC DNA]</scope>
    <source>
        <strain evidence="2 3">GH-12</strain>
    </source>
</reference>
<organism evidence="2 3">
    <name type="scientific">Paramarasmius palmivorus</name>
    <dbReference type="NCBI Taxonomy" id="297713"/>
    <lineage>
        <taxon>Eukaryota</taxon>
        <taxon>Fungi</taxon>
        <taxon>Dikarya</taxon>
        <taxon>Basidiomycota</taxon>
        <taxon>Agaricomycotina</taxon>
        <taxon>Agaricomycetes</taxon>
        <taxon>Agaricomycetidae</taxon>
        <taxon>Agaricales</taxon>
        <taxon>Marasmiineae</taxon>
        <taxon>Marasmiaceae</taxon>
        <taxon>Paramarasmius</taxon>
    </lineage>
</organism>
<accession>A0AAW0BRQ3</accession>
<feature type="region of interest" description="Disordered" evidence="1">
    <location>
        <begin position="1"/>
        <end position="40"/>
    </location>
</feature>
<evidence type="ECO:0000256" key="1">
    <source>
        <dbReference type="SAM" id="MobiDB-lite"/>
    </source>
</evidence>
<evidence type="ECO:0000313" key="2">
    <source>
        <dbReference type="EMBL" id="KAK7029031.1"/>
    </source>
</evidence>
<dbReference type="AlphaFoldDB" id="A0AAW0BRQ3"/>
<feature type="compositionally biased region" description="Polar residues" evidence="1">
    <location>
        <begin position="268"/>
        <end position="277"/>
    </location>
</feature>
<evidence type="ECO:0000313" key="3">
    <source>
        <dbReference type="Proteomes" id="UP001383192"/>
    </source>
</evidence>
<dbReference type="Proteomes" id="UP001383192">
    <property type="component" value="Unassembled WGS sequence"/>
</dbReference>
<comment type="caution">
    <text evidence="2">The sequence shown here is derived from an EMBL/GenBank/DDBJ whole genome shotgun (WGS) entry which is preliminary data.</text>
</comment>
<protein>
    <submittedName>
        <fullName evidence="2">Uncharacterized protein</fullName>
    </submittedName>
</protein>
<feature type="region of interest" description="Disordered" evidence="1">
    <location>
        <begin position="223"/>
        <end position="250"/>
    </location>
</feature>
<sequence>MPGGLSSDDSESPATASKRPCPSADSSGTSAKRVSSWVPEKVRAIAGPNQVLLDEEREAKLALQQRVKELERQRRLQSTTAQDNERLQRLLSEAQENLRTNTERLESSALDMRTTIASREQELQQVQDEIEQLEVTAAILHRDKGILLDQVKLALAEKEEAVRQLRESHSAQRDGPSHEDELASLRQDKETEKERLEALIAQLRAERDVFRREKMECETEIQTLRNANRSNSAQNGQVNGQPTGSSSDVPLDISQIIDQVMEKFLASQERQTSNGTRTKGRSTKPGSAARILEVKRKALGALDADKEAAWKGLLHETFCSATGATAINSFERYDPVDHDTVNNFADGKGPGPEGANRFRLYFGDAWRTASWNRVVISHMIPLVHAGKARKNIGGSSMTNDGIEACIWGYISQARNSWKAYQPRVHSSGSRYETQAEAITRAKASAAKRISSVRQNNRKNNVGSCYLFVYILTEGLQQKFNDRHEAVVKLLHHAPNPMDKAKWQMVKNVLDNVEADAMSSDNTDTEENPATPNRLDTPAQLLITVPHYRRRIISDLFDDLDASHKDFVVKEARKAGTRYMPKPTRLRVRTGVKSERTVARHLPGGLYHRNFLKRLTPREREAVAVKEGEVPFFDRWMANRVDADSDSD</sequence>
<feature type="compositionally biased region" description="Polar residues" evidence="1">
    <location>
        <begin position="223"/>
        <end position="248"/>
    </location>
</feature>
<feature type="compositionally biased region" description="Polar residues" evidence="1">
    <location>
        <begin position="24"/>
        <end position="33"/>
    </location>
</feature>
<proteinExistence type="predicted"/>
<name>A0AAW0BRQ3_9AGAR</name>
<feature type="region of interest" description="Disordered" evidence="1">
    <location>
        <begin position="267"/>
        <end position="288"/>
    </location>
</feature>